<evidence type="ECO:0000313" key="3">
    <source>
        <dbReference type="Proteomes" id="UP000482960"/>
    </source>
</evidence>
<dbReference type="NCBIfam" id="TIGR03083">
    <property type="entry name" value="maleylpyruvate isomerase family mycothiol-dependent enzyme"/>
    <property type="match status" value="1"/>
</dbReference>
<keyword evidence="3" id="KW-1185">Reference proteome</keyword>
<dbReference type="AlphaFoldDB" id="A0A6V8LPN6"/>
<dbReference type="EMBL" id="BLPG01000002">
    <property type="protein sequence ID" value="GFJ96196.1"/>
    <property type="molecule type" value="Genomic_DNA"/>
</dbReference>
<dbReference type="InterPro" id="IPR024344">
    <property type="entry name" value="MDMPI_metal-binding"/>
</dbReference>
<dbReference type="RefSeq" id="WP_173085748.1">
    <property type="nucleotide sequence ID" value="NZ_BAABJB010000059.1"/>
</dbReference>
<evidence type="ECO:0000313" key="2">
    <source>
        <dbReference type="EMBL" id="GFJ96196.1"/>
    </source>
</evidence>
<reference evidence="2 3" key="2">
    <citation type="submission" date="2020-03" db="EMBL/GenBank/DDBJ databases">
        <authorList>
            <person name="Ichikawa N."/>
            <person name="Kimura A."/>
            <person name="Kitahashi Y."/>
            <person name="Uohara A."/>
        </authorList>
    </citation>
    <scope>NUCLEOTIDE SEQUENCE [LARGE SCALE GENOMIC DNA]</scope>
    <source>
        <strain evidence="2 3">NBRC 108638</strain>
    </source>
</reference>
<dbReference type="Gene3D" id="1.20.120.450">
    <property type="entry name" value="dinb family like domain"/>
    <property type="match status" value="1"/>
</dbReference>
<dbReference type="SUPFAM" id="SSF109854">
    <property type="entry name" value="DinB/YfiT-like putative metalloenzymes"/>
    <property type="match status" value="1"/>
</dbReference>
<accession>A0A6V8LPN6</accession>
<comment type="caution">
    <text evidence="2">The sequence shown here is derived from an EMBL/GenBank/DDBJ whole genome shotgun (WGS) entry which is preliminary data.</text>
</comment>
<reference evidence="2 3" key="1">
    <citation type="submission" date="2020-03" db="EMBL/GenBank/DDBJ databases">
        <title>Whole genome shotgun sequence of Phytohabitans rumicis NBRC 108638.</title>
        <authorList>
            <person name="Komaki H."/>
            <person name="Tamura T."/>
        </authorList>
    </citation>
    <scope>NUCLEOTIDE SEQUENCE [LARGE SCALE GENOMIC DNA]</scope>
    <source>
        <strain evidence="2 3">NBRC 108638</strain>
    </source>
</reference>
<dbReference type="Proteomes" id="UP000482960">
    <property type="component" value="Unassembled WGS sequence"/>
</dbReference>
<gene>
    <name evidence="2" type="ORF">Prum_098380</name>
</gene>
<organism evidence="2 3">
    <name type="scientific">Phytohabitans rumicis</name>
    <dbReference type="NCBI Taxonomy" id="1076125"/>
    <lineage>
        <taxon>Bacteria</taxon>
        <taxon>Bacillati</taxon>
        <taxon>Actinomycetota</taxon>
        <taxon>Actinomycetes</taxon>
        <taxon>Micromonosporales</taxon>
        <taxon>Micromonosporaceae</taxon>
    </lineage>
</organism>
<proteinExistence type="predicted"/>
<evidence type="ECO:0000259" key="1">
    <source>
        <dbReference type="Pfam" id="PF11716"/>
    </source>
</evidence>
<dbReference type="InterPro" id="IPR034660">
    <property type="entry name" value="DinB/YfiT-like"/>
</dbReference>
<dbReference type="InterPro" id="IPR017517">
    <property type="entry name" value="Maleyloyr_isom"/>
</dbReference>
<dbReference type="Pfam" id="PF11716">
    <property type="entry name" value="MDMPI_N"/>
    <property type="match status" value="1"/>
</dbReference>
<protein>
    <recommendedName>
        <fullName evidence="1">Mycothiol-dependent maleylpyruvate isomerase metal-binding domain-containing protein</fullName>
    </recommendedName>
</protein>
<name>A0A6V8LPN6_9ACTN</name>
<dbReference type="GO" id="GO:0046872">
    <property type="term" value="F:metal ion binding"/>
    <property type="evidence" value="ECO:0007669"/>
    <property type="project" value="InterPro"/>
</dbReference>
<sequence>MIDTEVGVAFVAEATALTGALRATPLAGLDRPTCCPPWTVKDEFAHTAVAISRTLEMLALPAPPGPPVTTAAYFVADRRFEPAVDAARVDSAQRFAADRSPGELIDWFEQQWHAVAAAVDGVPGGRLVTTRHGDPMRLTDFQITRVFELAVHGLDLADALGVPPWLTPEAAAVVEGLLLGPHAPRARRALDTDSAGLIRYATGRNPLTAPARDTLDRLDITWLTLAP</sequence>
<feature type="domain" description="Mycothiol-dependent maleylpyruvate isomerase metal-binding" evidence="1">
    <location>
        <begin position="12"/>
        <end position="157"/>
    </location>
</feature>